<sequence>MNNQEQLTPAEKEVFEALRQPVQPDIQLEDRVVNALKEEGLISTHSGWRQWTLRIAASIALLAVGIIIGKITYSPMETTSQFNYMLVLYEDSRFTPSDPEEMFTEYSKWMTGIQEQGVTIDGQEMKPTSLFLEPDGSQVTTENERRVGGYFVINATSLDQAIKIAKNSPHLKYGGSIEVKEFMIR</sequence>
<dbReference type="EMBL" id="SMLW01000629">
    <property type="protein sequence ID" value="MTI27479.1"/>
    <property type="molecule type" value="Genomic_DNA"/>
</dbReference>
<dbReference type="SUPFAM" id="SSF54909">
    <property type="entry name" value="Dimeric alpha+beta barrel"/>
    <property type="match status" value="1"/>
</dbReference>
<proteinExistence type="predicted"/>
<gene>
    <name evidence="2" type="ORF">E1163_21160</name>
</gene>
<evidence type="ECO:0000313" key="2">
    <source>
        <dbReference type="EMBL" id="MTI27479.1"/>
    </source>
</evidence>
<evidence type="ECO:0000313" key="3">
    <source>
        <dbReference type="Proteomes" id="UP000798808"/>
    </source>
</evidence>
<keyword evidence="1" id="KW-0812">Transmembrane</keyword>
<organism evidence="2 3">
    <name type="scientific">Fulvivirga kasyanovii</name>
    <dbReference type="NCBI Taxonomy" id="396812"/>
    <lineage>
        <taxon>Bacteria</taxon>
        <taxon>Pseudomonadati</taxon>
        <taxon>Bacteroidota</taxon>
        <taxon>Cytophagia</taxon>
        <taxon>Cytophagales</taxon>
        <taxon>Fulvivirgaceae</taxon>
        <taxon>Fulvivirga</taxon>
    </lineage>
</organism>
<accession>A0ABW9RTG4</accession>
<dbReference type="RefSeq" id="WP_155174478.1">
    <property type="nucleotide sequence ID" value="NZ_BAAAFL010000027.1"/>
</dbReference>
<dbReference type="InterPro" id="IPR011008">
    <property type="entry name" value="Dimeric_a/b-barrel"/>
</dbReference>
<dbReference type="Gene3D" id="3.30.70.1060">
    <property type="entry name" value="Dimeric alpha+beta barrel"/>
    <property type="match status" value="1"/>
</dbReference>
<reference evidence="2 3" key="1">
    <citation type="submission" date="2019-02" db="EMBL/GenBank/DDBJ databases">
        <authorList>
            <person name="Goldberg S.R."/>
            <person name="Haltli B.A."/>
            <person name="Correa H."/>
            <person name="Russell K.G."/>
        </authorList>
    </citation>
    <scope>NUCLEOTIDE SEQUENCE [LARGE SCALE GENOMIC DNA]</scope>
    <source>
        <strain evidence="2 3">JCM 16186</strain>
    </source>
</reference>
<evidence type="ECO:0000256" key="1">
    <source>
        <dbReference type="SAM" id="Phobius"/>
    </source>
</evidence>
<evidence type="ECO:0008006" key="4">
    <source>
        <dbReference type="Google" id="ProtNLM"/>
    </source>
</evidence>
<dbReference type="Proteomes" id="UP000798808">
    <property type="component" value="Unassembled WGS sequence"/>
</dbReference>
<name>A0ABW9RTG4_9BACT</name>
<protein>
    <recommendedName>
        <fullName evidence="4">YCII-related domain-containing protein</fullName>
    </recommendedName>
</protein>
<comment type="caution">
    <text evidence="2">The sequence shown here is derived from an EMBL/GenBank/DDBJ whole genome shotgun (WGS) entry which is preliminary data.</text>
</comment>
<feature type="transmembrane region" description="Helical" evidence="1">
    <location>
        <begin position="51"/>
        <end position="73"/>
    </location>
</feature>
<keyword evidence="1" id="KW-1133">Transmembrane helix</keyword>
<keyword evidence="1" id="KW-0472">Membrane</keyword>
<keyword evidence="3" id="KW-1185">Reference proteome</keyword>